<keyword evidence="9" id="KW-1185">Reference proteome</keyword>
<dbReference type="InterPro" id="IPR010432">
    <property type="entry name" value="RDD"/>
</dbReference>
<dbReference type="GO" id="GO:0005886">
    <property type="term" value="C:plasma membrane"/>
    <property type="evidence" value="ECO:0007669"/>
    <property type="project" value="UniProtKB-SubCell"/>
</dbReference>
<dbReference type="STRING" id="658219.SAMN05216212_0438"/>
<reference evidence="9" key="1">
    <citation type="submission" date="2016-10" db="EMBL/GenBank/DDBJ databases">
        <authorList>
            <person name="Varghese N."/>
            <person name="Submissions S."/>
        </authorList>
    </citation>
    <scope>NUCLEOTIDE SEQUENCE [LARGE SCALE GENOMIC DNA]</scope>
    <source>
        <strain evidence="9">CGMCC 1.10658</strain>
    </source>
</reference>
<evidence type="ECO:0000256" key="4">
    <source>
        <dbReference type="ARBA" id="ARBA00022989"/>
    </source>
</evidence>
<dbReference type="AlphaFoldDB" id="A0A1G8V7K1"/>
<dbReference type="InterPro" id="IPR051791">
    <property type="entry name" value="Pra-immunoreactive"/>
</dbReference>
<evidence type="ECO:0000256" key="3">
    <source>
        <dbReference type="ARBA" id="ARBA00022692"/>
    </source>
</evidence>
<gene>
    <name evidence="8" type="ORF">SAMN05216212_0438</name>
</gene>
<feature type="domain" description="RDD" evidence="7">
    <location>
        <begin position="57"/>
        <end position="182"/>
    </location>
</feature>
<dbReference type="OrthoDB" id="8612316at2"/>
<dbReference type="RefSeq" id="WP_091507378.1">
    <property type="nucleotide sequence ID" value="NZ_FNFH01000001.1"/>
</dbReference>
<accession>A0A1G8V7K1</accession>
<evidence type="ECO:0000256" key="5">
    <source>
        <dbReference type="ARBA" id="ARBA00023136"/>
    </source>
</evidence>
<name>A0A1G8V7K1_9GAMM</name>
<evidence type="ECO:0000313" key="8">
    <source>
        <dbReference type="EMBL" id="SDJ61949.1"/>
    </source>
</evidence>
<evidence type="ECO:0000256" key="2">
    <source>
        <dbReference type="ARBA" id="ARBA00022475"/>
    </source>
</evidence>
<proteinExistence type="predicted"/>
<keyword evidence="4 6" id="KW-1133">Transmembrane helix</keyword>
<organism evidence="8 9">
    <name type="scientific">Microbulbifer yueqingensis</name>
    <dbReference type="NCBI Taxonomy" id="658219"/>
    <lineage>
        <taxon>Bacteria</taxon>
        <taxon>Pseudomonadati</taxon>
        <taxon>Pseudomonadota</taxon>
        <taxon>Gammaproteobacteria</taxon>
        <taxon>Cellvibrionales</taxon>
        <taxon>Microbulbiferaceae</taxon>
        <taxon>Microbulbifer</taxon>
    </lineage>
</organism>
<dbReference type="Pfam" id="PF06271">
    <property type="entry name" value="RDD"/>
    <property type="match status" value="1"/>
</dbReference>
<dbReference type="PANTHER" id="PTHR36115">
    <property type="entry name" value="PROLINE-RICH ANTIGEN HOMOLOG-RELATED"/>
    <property type="match status" value="1"/>
</dbReference>
<feature type="transmembrane region" description="Helical" evidence="6">
    <location>
        <begin position="96"/>
        <end position="117"/>
    </location>
</feature>
<evidence type="ECO:0000313" key="9">
    <source>
        <dbReference type="Proteomes" id="UP000199305"/>
    </source>
</evidence>
<feature type="transmembrane region" description="Helical" evidence="6">
    <location>
        <begin position="63"/>
        <end position="84"/>
    </location>
</feature>
<keyword evidence="2" id="KW-1003">Cell membrane</keyword>
<protein>
    <submittedName>
        <fullName evidence="8">Uncharacterized membrane protein YckC, RDD family</fullName>
    </submittedName>
</protein>
<dbReference type="Proteomes" id="UP000199305">
    <property type="component" value="Unassembled WGS sequence"/>
</dbReference>
<comment type="subcellular location">
    <subcellularLocation>
        <location evidence="1">Cell membrane</location>
        <topology evidence="1">Multi-pass membrane protein</topology>
    </subcellularLocation>
</comment>
<evidence type="ECO:0000259" key="7">
    <source>
        <dbReference type="Pfam" id="PF06271"/>
    </source>
</evidence>
<keyword evidence="5 6" id="KW-0472">Membrane</keyword>
<evidence type="ECO:0000256" key="6">
    <source>
        <dbReference type="SAM" id="Phobius"/>
    </source>
</evidence>
<keyword evidence="3 6" id="KW-0812">Transmembrane</keyword>
<evidence type="ECO:0000256" key="1">
    <source>
        <dbReference type="ARBA" id="ARBA00004651"/>
    </source>
</evidence>
<dbReference type="EMBL" id="FNFH01000001">
    <property type="protein sequence ID" value="SDJ61949.1"/>
    <property type="molecule type" value="Genomic_DNA"/>
</dbReference>
<sequence>MDKCPDFKRYNLQELQEAYFGVNKDTYPERAREILQRIEQRKQSHPEELPSPKVGPALRGERLLAAIIDGTVIIVAFIPVAILVGSKYSESNPVMYPLFVLAYTYFVFLVINSSLLLERGQTVGKKILGISIRDIEGKIPDFDTLIFYRPLLKMAFAIVSPLDFLNKLFIFRADRRCIHDHLVKTRVEYLQEG</sequence>